<dbReference type="KEGG" id="halx:M0R89_16240"/>
<keyword evidence="3" id="KW-1185">Reference proteome</keyword>
<dbReference type="Gene3D" id="1.10.10.10">
    <property type="entry name" value="Winged helix-like DNA-binding domain superfamily/Winged helix DNA-binding domain"/>
    <property type="match status" value="1"/>
</dbReference>
<dbReference type="PANTHER" id="PTHR43072:SF52">
    <property type="entry name" value="GCN5-RELATED N-ACETYLTRANSFERASE"/>
    <property type="match status" value="1"/>
</dbReference>
<dbReference type="GeneID" id="72186781"/>
<sequence>MKFSETLEFGHEDRKRIYEYVESRGEVDVEEARDVLGVDPGGFRHHVAILKRDGYLEEREGKLQASFEEGAAEEYEAGGVEFTIRPARQEDLSGIVGAIRRVAEQGRYIVAESVADEIDHDEALLRHNEIESRMFFVATVGGGEARGASGDSTGVRPGDDVVGWVHLYAPELDKLAHTAELTVGVLEDYQNHGIGSHLLERGLEWAASNGYEKVYQSAPSTNETAIEFLSDHGWETEAVREDHYKIDGEYVDEVMMAVEL</sequence>
<dbReference type="InterPro" id="IPR016181">
    <property type="entry name" value="Acyl_CoA_acyltransferase"/>
</dbReference>
<evidence type="ECO:0000313" key="2">
    <source>
        <dbReference type="EMBL" id="UPV74076.1"/>
    </source>
</evidence>
<dbReference type="SUPFAM" id="SSF55729">
    <property type="entry name" value="Acyl-CoA N-acyltransferases (Nat)"/>
    <property type="match status" value="1"/>
</dbReference>
<dbReference type="PANTHER" id="PTHR43072">
    <property type="entry name" value="N-ACETYLTRANSFERASE"/>
    <property type="match status" value="1"/>
</dbReference>
<name>A0A8U0HTP7_9EURY</name>
<dbReference type="Proteomes" id="UP000830729">
    <property type="component" value="Chromosome"/>
</dbReference>
<dbReference type="InterPro" id="IPR000182">
    <property type="entry name" value="GNAT_dom"/>
</dbReference>
<dbReference type="Pfam" id="PF00583">
    <property type="entry name" value="Acetyltransf_1"/>
    <property type="match status" value="1"/>
</dbReference>
<protein>
    <submittedName>
        <fullName evidence="2">Helix-turn-helix domain-containing GNAT family N-acetyltransferase</fullName>
    </submittedName>
</protein>
<proteinExistence type="predicted"/>
<accession>A0A8U0HTP7</accession>
<dbReference type="PROSITE" id="PS51186">
    <property type="entry name" value="GNAT"/>
    <property type="match status" value="1"/>
</dbReference>
<dbReference type="RefSeq" id="WP_248650124.1">
    <property type="nucleotide sequence ID" value="NZ_CP096659.1"/>
</dbReference>
<dbReference type="GO" id="GO:0016747">
    <property type="term" value="F:acyltransferase activity, transferring groups other than amino-acyl groups"/>
    <property type="evidence" value="ECO:0007669"/>
    <property type="project" value="InterPro"/>
</dbReference>
<dbReference type="InterPro" id="IPR036390">
    <property type="entry name" value="WH_DNA-bd_sf"/>
</dbReference>
<dbReference type="InterPro" id="IPR036388">
    <property type="entry name" value="WH-like_DNA-bd_sf"/>
</dbReference>
<gene>
    <name evidence="2" type="ORF">M0R89_16240</name>
</gene>
<reference evidence="2 3" key="1">
    <citation type="submission" date="2022-04" db="EMBL/GenBank/DDBJ databases">
        <title>Diverse halophilic archaea isolated from saline environments.</title>
        <authorList>
            <person name="Cui H.-L."/>
        </authorList>
    </citation>
    <scope>NUCLEOTIDE SEQUENCE [LARGE SCALE GENOMIC DNA]</scope>
    <source>
        <strain evidence="2 3">XZYJT49</strain>
    </source>
</reference>
<evidence type="ECO:0000313" key="3">
    <source>
        <dbReference type="Proteomes" id="UP000830729"/>
    </source>
</evidence>
<feature type="domain" description="N-acetyltransferase" evidence="1">
    <location>
        <begin position="82"/>
        <end position="260"/>
    </location>
</feature>
<dbReference type="EMBL" id="CP096659">
    <property type="protein sequence ID" value="UPV74076.1"/>
    <property type="molecule type" value="Genomic_DNA"/>
</dbReference>
<dbReference type="AlphaFoldDB" id="A0A8U0HTP7"/>
<dbReference type="CDD" id="cd04301">
    <property type="entry name" value="NAT_SF"/>
    <property type="match status" value="1"/>
</dbReference>
<organism evidence="2 3">
    <name type="scientific">Halorussus limi</name>
    <dbReference type="NCBI Taxonomy" id="2938695"/>
    <lineage>
        <taxon>Archaea</taxon>
        <taxon>Methanobacteriati</taxon>
        <taxon>Methanobacteriota</taxon>
        <taxon>Stenosarchaea group</taxon>
        <taxon>Halobacteria</taxon>
        <taxon>Halobacteriales</taxon>
        <taxon>Haladaptataceae</taxon>
        <taxon>Halorussus</taxon>
    </lineage>
</organism>
<dbReference type="SUPFAM" id="SSF46785">
    <property type="entry name" value="Winged helix' DNA-binding domain"/>
    <property type="match status" value="1"/>
</dbReference>
<dbReference type="Gene3D" id="3.40.630.30">
    <property type="match status" value="1"/>
</dbReference>
<evidence type="ECO:0000259" key="1">
    <source>
        <dbReference type="PROSITE" id="PS51186"/>
    </source>
</evidence>